<comment type="similarity">
    <text evidence="3">Belongs to the APC3/CDC27 family.</text>
</comment>
<dbReference type="Pfam" id="PF13414">
    <property type="entry name" value="TPR_11"/>
    <property type="match status" value="3"/>
</dbReference>
<feature type="region of interest" description="Disordered" evidence="6">
    <location>
        <begin position="127"/>
        <end position="147"/>
    </location>
</feature>
<dbReference type="SMART" id="SM00028">
    <property type="entry name" value="TPR"/>
    <property type="match status" value="21"/>
</dbReference>
<dbReference type="PROSITE" id="PS50005">
    <property type="entry name" value="TPR"/>
    <property type="match status" value="15"/>
</dbReference>
<keyword evidence="5" id="KW-0175">Coiled coil</keyword>
<feature type="repeat" description="TPR" evidence="4">
    <location>
        <begin position="1173"/>
        <end position="1206"/>
    </location>
</feature>
<feature type="region of interest" description="Disordered" evidence="6">
    <location>
        <begin position="826"/>
        <end position="881"/>
    </location>
</feature>
<feature type="repeat" description="TPR" evidence="4">
    <location>
        <begin position="1345"/>
        <end position="1378"/>
    </location>
</feature>
<gene>
    <name evidence="7" type="primary">Contig12498.g13339</name>
    <name evidence="7" type="ORF">STYLEM_14790</name>
</gene>
<feature type="compositionally biased region" description="Low complexity" evidence="6">
    <location>
        <begin position="131"/>
        <end position="147"/>
    </location>
</feature>
<feature type="coiled-coil region" evidence="5">
    <location>
        <begin position="388"/>
        <end position="438"/>
    </location>
</feature>
<dbReference type="Proteomes" id="UP000039865">
    <property type="component" value="Unassembled WGS sequence"/>
</dbReference>
<name>A0A078ATW9_STYLE</name>
<keyword evidence="2 4" id="KW-0802">TPR repeat</keyword>
<evidence type="ECO:0000256" key="5">
    <source>
        <dbReference type="SAM" id="Coils"/>
    </source>
</evidence>
<keyword evidence="8" id="KW-1185">Reference proteome</keyword>
<feature type="repeat" description="TPR" evidence="4">
    <location>
        <begin position="1243"/>
        <end position="1276"/>
    </location>
</feature>
<evidence type="ECO:0000256" key="3">
    <source>
        <dbReference type="ARBA" id="ARBA00038210"/>
    </source>
</evidence>
<protein>
    <submittedName>
        <fullName evidence="7">Tpr domain containing protein</fullName>
    </submittedName>
</protein>
<feature type="repeat" description="TPR" evidence="4">
    <location>
        <begin position="1311"/>
        <end position="1344"/>
    </location>
</feature>
<dbReference type="InterPro" id="IPR011990">
    <property type="entry name" value="TPR-like_helical_dom_sf"/>
</dbReference>
<evidence type="ECO:0000256" key="2">
    <source>
        <dbReference type="ARBA" id="ARBA00022803"/>
    </source>
</evidence>
<feature type="repeat" description="TPR" evidence="4">
    <location>
        <begin position="910"/>
        <end position="943"/>
    </location>
</feature>
<dbReference type="Pfam" id="PF13176">
    <property type="entry name" value="TPR_7"/>
    <property type="match status" value="1"/>
</dbReference>
<sequence>MNQSNLPAINPTTANQIDDLFSKADALMFRDKNYTESEKLYRRALEIDPTSVEALNSLANCLRIGNANAPQQKSANVLDQIIEIYNQSLQIDPDDIEANFSLGLIYLQQKQDLDSSLNYFLKSIKKDDPRSSSLNSPNKNPKNKSVNRSMDTLQSQQNLEAFQQQIQELFKGQFAKAYFNIGMIYDRLGEISQAGIYYKKCMSKCESDDSQILQKSMIYVKAVTNYAITREKQGKRDNSIKLLQNLSRDHGTEVRILNNLGILQKRTGNGDKAQKLFKTALELARTQQQNDKTKKNQNSQNQNDSFFPHYNLGVLKATLYGQPDQNNDVNDNHALKYFQKAYQYAKATNEEVYQVNVLLNMSIIYERNKNIEKAIELVQDILKINPGSKKFRKRLEDLQNQKNEKDKETDARAQSQLLAKQQKLILEQQKKQEEEKKQFEITENREDIIVIDEINEQQLETQIYDQQDQNQDEQDLNLDEQNQSLQDQLQDQNEELQEEIKEQSKSQLSKRQSIDIQQESEKEVNKSVGSKQQSVIEPKLVNEQKEEAIIEMVKPKIRILNMNSKSENTLIKKQTLNSDKSVRNSEQNEKAILPLSILKQNSEFQDQNLSMLQLDMDRTQQSFKSILQATPIQQNMEISRKALGSRQSVRRNESIDHEKIVQGLDILDDQQPQLEEKNIDDEEIMIPEDAGSGEQHYKALNTVLLEQNNLAKVQSQQLGEMEDQIYEENQQEEEEYEDIKEEQDMEQLEIRSTVRSRQSVREKVKEAHEDDEKVEAYEEIIQQETMIANDEQNLQLEPEGDTSSNVMQETQFLGEELKEEILEQVQEDQQQEDLQVEEETQLQEEIQESPQQEEEQEPPKQEEEQVFPQRAASQISVSQSKRSTMYQEDDFLFWNREECNLRIEANPKDLKAIFRLGIIDLAEQQNESAVKQFLQVVDFDPSFMQVHVCMKLGEVFYKMDQCEKAYEWFMQAEEAIKPKEDYLIELFKAKSLDKIKRFDEAITMYQKALELYEVDEVIDNQLKGNIYFRLGWAFVRSKKSMQQGVDYLKQAQGFLPQNQEVNSKLAGVLFRELNKSEEALTYINNALEIQPDNNDSMILKGKILDKLTRYQEATEIYSKVLQVQFALKEENKITPQVFANTHFYMGQTYEKMKDYKKCATYYKKCLTLDSKNLGACIHLANLLASINEGERALKYYKHALKQDPESISINYGLAKTMQQFQPENKKICLRHYEFIVKKEPNHFRAMTQMALIQMEIGQYELAAETLKKSISLNKNYILSLITMGNLLFETGHSEDSIKYYKYAMNINNKDIQAVIGIANAHYDLKNLKKAVQFYQLALEIDSKNSDVHYNLGNALYLSQQVELSITHYKIAIEINPKKSEAHYNLGNALCGKQDFDSAIKAYNDALALDPKNAPAYYNMGNAYYMMNKFQESIDTYAKALEINEKNAETHFNIASAYNDIEKTDKAIQHYLRAIELDKNNFDTYHSLGQIYESQKRFDLADKLYKQILQIQPGNQRAVEAISKIKGKK</sequence>
<dbReference type="InParanoid" id="A0A078ATW9"/>
<feature type="coiled-coil region" evidence="5">
    <location>
        <begin position="722"/>
        <end position="749"/>
    </location>
</feature>
<dbReference type="Pfam" id="PF13181">
    <property type="entry name" value="TPR_8"/>
    <property type="match status" value="4"/>
</dbReference>
<accession>A0A078ATW9</accession>
<feature type="compositionally biased region" description="Acidic residues" evidence="6">
    <location>
        <begin position="826"/>
        <end position="856"/>
    </location>
</feature>
<keyword evidence="1" id="KW-0677">Repeat</keyword>
<evidence type="ECO:0000256" key="6">
    <source>
        <dbReference type="SAM" id="MobiDB-lite"/>
    </source>
</evidence>
<dbReference type="SUPFAM" id="SSF48452">
    <property type="entry name" value="TPR-like"/>
    <property type="match status" value="4"/>
</dbReference>
<feature type="repeat" description="TPR" evidence="4">
    <location>
        <begin position="175"/>
        <end position="208"/>
    </location>
</feature>
<dbReference type="PANTHER" id="PTHR12558:SF13">
    <property type="entry name" value="CELL DIVISION CYCLE PROTEIN 27 HOMOLOG"/>
    <property type="match status" value="1"/>
</dbReference>
<feature type="repeat" description="TPR" evidence="4">
    <location>
        <begin position="18"/>
        <end position="51"/>
    </location>
</feature>
<feature type="repeat" description="TPR" evidence="4">
    <location>
        <begin position="1413"/>
        <end position="1446"/>
    </location>
</feature>
<feature type="repeat" description="TPR" evidence="4">
    <location>
        <begin position="1139"/>
        <end position="1172"/>
    </location>
</feature>
<dbReference type="SMART" id="SM00671">
    <property type="entry name" value="SEL1"/>
    <property type="match status" value="7"/>
</dbReference>
<dbReference type="InterPro" id="IPR013105">
    <property type="entry name" value="TPR_2"/>
</dbReference>
<proteinExistence type="inferred from homology"/>
<organism evidence="7 8">
    <name type="scientific">Stylonychia lemnae</name>
    <name type="common">Ciliate</name>
    <dbReference type="NCBI Taxonomy" id="5949"/>
    <lineage>
        <taxon>Eukaryota</taxon>
        <taxon>Sar</taxon>
        <taxon>Alveolata</taxon>
        <taxon>Ciliophora</taxon>
        <taxon>Intramacronucleata</taxon>
        <taxon>Spirotrichea</taxon>
        <taxon>Stichotrichia</taxon>
        <taxon>Sporadotrichida</taxon>
        <taxon>Oxytrichidae</taxon>
        <taxon>Stylonychinae</taxon>
        <taxon>Stylonychia</taxon>
    </lineage>
</organism>
<dbReference type="InterPro" id="IPR019734">
    <property type="entry name" value="TPR_rpt"/>
</dbReference>
<feature type="repeat" description="TPR" evidence="4">
    <location>
        <begin position="1379"/>
        <end position="1412"/>
    </location>
</feature>
<feature type="repeat" description="TPR" evidence="4">
    <location>
        <begin position="254"/>
        <end position="287"/>
    </location>
</feature>
<dbReference type="PANTHER" id="PTHR12558">
    <property type="entry name" value="CELL DIVISION CYCLE 16,23,27"/>
    <property type="match status" value="1"/>
</dbReference>
<feature type="repeat" description="TPR" evidence="4">
    <location>
        <begin position="355"/>
        <end position="388"/>
    </location>
</feature>
<dbReference type="OrthoDB" id="312680at2759"/>
<dbReference type="Pfam" id="PF07719">
    <property type="entry name" value="TPR_2"/>
    <property type="match status" value="1"/>
</dbReference>
<evidence type="ECO:0000313" key="8">
    <source>
        <dbReference type="Proteomes" id="UP000039865"/>
    </source>
</evidence>
<feature type="repeat" description="TPR" evidence="4">
    <location>
        <begin position="1481"/>
        <end position="1514"/>
    </location>
</feature>
<feature type="compositionally biased region" description="Polar residues" evidence="6">
    <location>
        <begin position="505"/>
        <end position="517"/>
    </location>
</feature>
<dbReference type="EMBL" id="CCKQ01013979">
    <property type="protein sequence ID" value="CDW85704.1"/>
    <property type="molecule type" value="Genomic_DNA"/>
</dbReference>
<evidence type="ECO:0000313" key="7">
    <source>
        <dbReference type="EMBL" id="CDW85704.1"/>
    </source>
</evidence>
<dbReference type="PROSITE" id="PS50293">
    <property type="entry name" value="TPR_REGION"/>
    <property type="match status" value="3"/>
</dbReference>
<feature type="region of interest" description="Disordered" evidence="6">
    <location>
        <begin position="487"/>
        <end position="533"/>
    </location>
</feature>
<dbReference type="Gene3D" id="1.25.40.10">
    <property type="entry name" value="Tetratricopeptide repeat domain"/>
    <property type="match status" value="8"/>
</dbReference>
<feature type="repeat" description="TPR" evidence="4">
    <location>
        <begin position="1447"/>
        <end position="1480"/>
    </location>
</feature>
<evidence type="ECO:0000256" key="1">
    <source>
        <dbReference type="ARBA" id="ARBA00022737"/>
    </source>
</evidence>
<feature type="repeat" description="TPR" evidence="4">
    <location>
        <begin position="1060"/>
        <end position="1093"/>
    </location>
</feature>
<reference evidence="7 8" key="1">
    <citation type="submission" date="2014-06" db="EMBL/GenBank/DDBJ databases">
        <authorList>
            <person name="Swart Estienne"/>
        </authorList>
    </citation>
    <scope>NUCLEOTIDE SEQUENCE [LARGE SCALE GENOMIC DNA]</scope>
    <source>
        <strain evidence="7 8">130c</strain>
    </source>
</reference>
<dbReference type="InterPro" id="IPR006597">
    <property type="entry name" value="Sel1-like"/>
</dbReference>
<feature type="compositionally biased region" description="Polar residues" evidence="6">
    <location>
        <begin position="871"/>
        <end position="881"/>
    </location>
</feature>
<evidence type="ECO:0000256" key="4">
    <source>
        <dbReference type="PROSITE-ProRule" id="PRU00339"/>
    </source>
</evidence>